<dbReference type="AlphaFoldDB" id="A0A7G5BXU5"/>
<evidence type="ECO:0000313" key="4">
    <source>
        <dbReference type="Proteomes" id="UP000515679"/>
    </source>
</evidence>
<dbReference type="EMBL" id="CP041969">
    <property type="protein sequence ID" value="QMV41779.1"/>
    <property type="molecule type" value="Genomic_DNA"/>
</dbReference>
<evidence type="ECO:0000256" key="1">
    <source>
        <dbReference type="SAM" id="MobiDB-lite"/>
    </source>
</evidence>
<gene>
    <name evidence="3" type="ORF">FPL14_11730</name>
</gene>
<evidence type="ECO:0000256" key="2">
    <source>
        <dbReference type="SAM" id="SignalP"/>
    </source>
</evidence>
<accession>A0A7G5BXU5</accession>
<feature type="chain" id="PRO_5039730082" evidence="2">
    <location>
        <begin position="24"/>
        <end position="240"/>
    </location>
</feature>
<reference evidence="3 4" key="1">
    <citation type="submission" date="2019-07" db="EMBL/GenBank/DDBJ databases">
        <authorList>
            <person name="Kim J.K."/>
            <person name="Cheong H.-M."/>
            <person name="Choi Y."/>
            <person name="Hwang K.J."/>
            <person name="Lee S."/>
            <person name="Choi C."/>
        </authorList>
    </citation>
    <scope>NUCLEOTIDE SEQUENCE [LARGE SCALE GENOMIC DNA]</scope>
    <source>
        <strain evidence="3 4">KS 22</strain>
    </source>
</reference>
<dbReference type="Proteomes" id="UP000515679">
    <property type="component" value="Chromosome"/>
</dbReference>
<organism evidence="3 4">
    <name type="scientific">Cohnella cholangitidis</name>
    <dbReference type="NCBI Taxonomy" id="2598458"/>
    <lineage>
        <taxon>Bacteria</taxon>
        <taxon>Bacillati</taxon>
        <taxon>Bacillota</taxon>
        <taxon>Bacilli</taxon>
        <taxon>Bacillales</taxon>
        <taxon>Paenibacillaceae</taxon>
        <taxon>Cohnella</taxon>
    </lineage>
</organism>
<sequence>MRRMTPLLSAAILALLLSGCGSASNSNGATDAPKAFPSAGSSLGIEATVNTGSETPAPTELIPSETGPSDSSNVPDARLEEAAREVVEYLRERDLTSLTPLIDSELGLRFSPYSHINAETDLVFQADALPDFKDAKKMVWGTADGSGEPIELSFRDYYEKFVYNKDFGNAPNISFNKILGTGNSAFNGKEVYPDASYVEFHYPGFDKTLDGMDWQSLVLVFVPKNDEWKLAAIVHGQWTI</sequence>
<evidence type="ECO:0000313" key="3">
    <source>
        <dbReference type="EMBL" id="QMV41779.1"/>
    </source>
</evidence>
<feature type="region of interest" description="Disordered" evidence="1">
    <location>
        <begin position="48"/>
        <end position="75"/>
    </location>
</feature>
<protein>
    <submittedName>
        <fullName evidence="3">Uncharacterized protein</fullName>
    </submittedName>
</protein>
<name>A0A7G5BXU5_9BACL</name>
<dbReference type="PROSITE" id="PS51257">
    <property type="entry name" value="PROKAR_LIPOPROTEIN"/>
    <property type="match status" value="1"/>
</dbReference>
<keyword evidence="4" id="KW-1185">Reference proteome</keyword>
<dbReference type="KEGG" id="cchl:FPL14_11730"/>
<keyword evidence="2" id="KW-0732">Signal</keyword>
<proteinExistence type="predicted"/>
<dbReference type="RefSeq" id="WP_182303117.1">
    <property type="nucleotide sequence ID" value="NZ_CP041969.1"/>
</dbReference>
<feature type="signal peptide" evidence="2">
    <location>
        <begin position="1"/>
        <end position="23"/>
    </location>
</feature>